<evidence type="ECO:0000256" key="1">
    <source>
        <dbReference type="ARBA" id="ARBA00004141"/>
    </source>
</evidence>
<proteinExistence type="predicted"/>
<evidence type="ECO:0000256" key="3">
    <source>
        <dbReference type="ARBA" id="ARBA00022989"/>
    </source>
</evidence>
<evidence type="ECO:0000256" key="5">
    <source>
        <dbReference type="SAM" id="Phobius"/>
    </source>
</evidence>
<feature type="domain" description="NfeD-like C-terminal" evidence="6">
    <location>
        <begin position="91"/>
        <end position="139"/>
    </location>
</feature>
<feature type="transmembrane region" description="Helical" evidence="5">
    <location>
        <begin position="52"/>
        <end position="69"/>
    </location>
</feature>
<comment type="subcellular location">
    <subcellularLocation>
        <location evidence="1">Membrane</location>
        <topology evidence="1">Multi-pass membrane protein</topology>
    </subcellularLocation>
</comment>
<feature type="transmembrane region" description="Helical" evidence="5">
    <location>
        <begin position="28"/>
        <end position="46"/>
    </location>
</feature>
<reference evidence="7 8" key="1">
    <citation type="submission" date="2023-12" db="EMBL/GenBank/DDBJ databases">
        <title>Baltic Sea Cyanobacteria.</title>
        <authorList>
            <person name="Delbaje E."/>
            <person name="Fewer D.P."/>
            <person name="Shishido T.K."/>
        </authorList>
    </citation>
    <scope>NUCLEOTIDE SEQUENCE [LARGE SCALE GENOMIC DNA]</scope>
    <source>
        <strain evidence="7 8">UHCC 0281</strain>
    </source>
</reference>
<dbReference type="InterPro" id="IPR002810">
    <property type="entry name" value="NfeD-like_C"/>
</dbReference>
<comment type="caution">
    <text evidence="7">The sequence shown here is derived from an EMBL/GenBank/DDBJ whole genome shotgun (WGS) entry which is preliminary data.</text>
</comment>
<keyword evidence="8" id="KW-1185">Reference proteome</keyword>
<feature type="transmembrane region" description="Helical" evidence="5">
    <location>
        <begin position="6"/>
        <end position="23"/>
    </location>
</feature>
<evidence type="ECO:0000259" key="6">
    <source>
        <dbReference type="Pfam" id="PF01957"/>
    </source>
</evidence>
<dbReference type="RefSeq" id="WP_323357728.1">
    <property type="nucleotide sequence ID" value="NZ_JAYGHY010000066.1"/>
</dbReference>
<name>A0ABU5SZ21_9CYAN</name>
<keyword evidence="4 5" id="KW-0472">Membrane</keyword>
<keyword evidence="3 5" id="KW-1133">Transmembrane helix</keyword>
<evidence type="ECO:0000313" key="7">
    <source>
        <dbReference type="EMBL" id="MEA5443760.1"/>
    </source>
</evidence>
<evidence type="ECO:0000256" key="2">
    <source>
        <dbReference type="ARBA" id="ARBA00022692"/>
    </source>
</evidence>
<dbReference type="InterPro" id="IPR052165">
    <property type="entry name" value="Membrane_assoc_protease"/>
</dbReference>
<accession>A0ABU5SZ21</accession>
<evidence type="ECO:0000313" key="8">
    <source>
        <dbReference type="Proteomes" id="UP001302329"/>
    </source>
</evidence>
<dbReference type="PANTHER" id="PTHR33507">
    <property type="entry name" value="INNER MEMBRANE PROTEIN YBBJ"/>
    <property type="match status" value="1"/>
</dbReference>
<dbReference type="PANTHER" id="PTHR33507:SF3">
    <property type="entry name" value="INNER MEMBRANE PROTEIN YBBJ"/>
    <property type="match status" value="1"/>
</dbReference>
<dbReference type="Proteomes" id="UP001302329">
    <property type="component" value="Unassembled WGS sequence"/>
</dbReference>
<gene>
    <name evidence="7" type="ORF">VB739_14465</name>
</gene>
<evidence type="ECO:0000256" key="4">
    <source>
        <dbReference type="ARBA" id="ARBA00023136"/>
    </source>
</evidence>
<organism evidence="7 8">
    <name type="scientific">Cyanobium gracile UHCC 0281</name>
    <dbReference type="NCBI Taxonomy" id="3110309"/>
    <lineage>
        <taxon>Bacteria</taxon>
        <taxon>Bacillati</taxon>
        <taxon>Cyanobacteriota</taxon>
        <taxon>Cyanophyceae</taxon>
        <taxon>Synechococcales</taxon>
        <taxon>Prochlorococcaceae</taxon>
        <taxon>Cyanobium</taxon>
    </lineage>
</organism>
<dbReference type="Pfam" id="PF01957">
    <property type="entry name" value="NfeD"/>
    <property type="match status" value="1"/>
</dbReference>
<sequence length="148" mass="15466">MPAPPILWLALAALLLGLVLVGADSDGLLLIGGLAALVLTLAAALVPIVPPLPQVLLFAVLVGAGYAWLRRWSARRQARAIPPAARAELAEVTTGLEANGEGRVRWQGQSWAAQNLSAQALAPGSEVTVMGREGTRLQVLPRQVSLSE</sequence>
<dbReference type="Gene3D" id="2.40.50.140">
    <property type="entry name" value="Nucleic acid-binding proteins"/>
    <property type="match status" value="1"/>
</dbReference>
<protein>
    <submittedName>
        <fullName evidence="7">NfeD family protein</fullName>
    </submittedName>
</protein>
<keyword evidence="2 5" id="KW-0812">Transmembrane</keyword>
<dbReference type="InterPro" id="IPR012340">
    <property type="entry name" value="NA-bd_OB-fold"/>
</dbReference>
<dbReference type="EMBL" id="JAYGHY010000066">
    <property type="protein sequence ID" value="MEA5443760.1"/>
    <property type="molecule type" value="Genomic_DNA"/>
</dbReference>